<evidence type="ECO:0000256" key="7">
    <source>
        <dbReference type="ARBA" id="ARBA00023212"/>
    </source>
</evidence>
<dbReference type="FunFam" id="3.30.470.20:FF:000032">
    <property type="entry name" value="tubulin monoglycylase TTLL3 isoform X2"/>
    <property type="match status" value="1"/>
</dbReference>
<keyword evidence="6" id="KW-0282">Flagellum</keyword>
<name>A0A974D324_XENLA</name>
<keyword evidence="6" id="KW-0966">Cell projection</keyword>
<dbReference type="SUPFAM" id="SSF56059">
    <property type="entry name" value="Glutathione synthetase ATP-binding domain-like"/>
    <property type="match status" value="1"/>
</dbReference>
<keyword evidence="4" id="KW-0547">Nucleotide-binding</keyword>
<keyword evidence="5" id="KW-0067">ATP-binding</keyword>
<reference evidence="10" key="1">
    <citation type="journal article" date="2016" name="Nature">
        <title>Genome evolution in the allotetraploid frog Xenopus laevis.</title>
        <authorList>
            <person name="Session A.M."/>
            <person name="Uno Y."/>
            <person name="Kwon T."/>
            <person name="Chapman J.A."/>
            <person name="Toyoda A."/>
            <person name="Takahashi S."/>
            <person name="Fukui A."/>
            <person name="Hikosaka A."/>
            <person name="Suzuki A."/>
            <person name="Kondo M."/>
            <person name="van Heeringen S.J."/>
            <person name="Quigley I."/>
            <person name="Heinz S."/>
            <person name="Ogino H."/>
            <person name="Ochi H."/>
            <person name="Hellsten U."/>
            <person name="Lyons J.B."/>
            <person name="Simakov O."/>
            <person name="Putnam N."/>
            <person name="Stites J."/>
            <person name="Kuroki Y."/>
            <person name="Tanaka T."/>
            <person name="Michiue T."/>
            <person name="Watanabe M."/>
            <person name="Bogdanovic O."/>
            <person name="Lister R."/>
            <person name="Georgiou G."/>
            <person name="Paranjpe S.S."/>
            <person name="van Kruijsbergen I."/>
            <person name="Shu S."/>
            <person name="Carlson J."/>
            <person name="Kinoshita T."/>
            <person name="Ohta Y."/>
            <person name="Mawaribuchi S."/>
            <person name="Jenkins J."/>
            <person name="Grimwood J."/>
            <person name="Schmutz J."/>
            <person name="Mitros T."/>
            <person name="Mozaffari S.V."/>
            <person name="Suzuki Y."/>
            <person name="Haramoto Y."/>
            <person name="Yamamoto T.S."/>
            <person name="Takagi C."/>
            <person name="Heald R."/>
            <person name="Miller K."/>
            <person name="Haudenschild C."/>
            <person name="Kitzman J."/>
            <person name="Nakayama T."/>
            <person name="Izutsu Y."/>
            <person name="Robert J."/>
            <person name="Fortriede J."/>
            <person name="Burns K."/>
            <person name="Lotay V."/>
            <person name="Karimi K."/>
            <person name="Yasuoka Y."/>
            <person name="Dichmann D.S."/>
            <person name="Flajnik M.F."/>
            <person name="Houston D.W."/>
            <person name="Shendure J."/>
            <person name="DuPasquier L."/>
            <person name="Vize P.D."/>
            <person name="Zorn A.M."/>
            <person name="Ito M."/>
            <person name="Marcotte E.M."/>
            <person name="Wallingford J.B."/>
            <person name="Ito Y."/>
            <person name="Asashima M."/>
            <person name="Ueno N."/>
            <person name="Matsuda Y."/>
            <person name="Veenstra G.J."/>
            <person name="Fujiyama A."/>
            <person name="Harland R.M."/>
            <person name="Taira M."/>
            <person name="Rokhsar D.S."/>
        </authorList>
    </citation>
    <scope>NUCLEOTIDE SEQUENCE [LARGE SCALE GENOMIC DNA]</scope>
    <source>
        <strain evidence="10">J</strain>
    </source>
</reference>
<keyword evidence="2" id="KW-0963">Cytoplasm</keyword>
<dbReference type="PROSITE" id="PS51221">
    <property type="entry name" value="TTL"/>
    <property type="match status" value="1"/>
</dbReference>
<evidence type="ECO:0000256" key="2">
    <source>
        <dbReference type="ARBA" id="ARBA00022490"/>
    </source>
</evidence>
<evidence type="ECO:0000256" key="1">
    <source>
        <dbReference type="ARBA" id="ARBA00004611"/>
    </source>
</evidence>
<gene>
    <name evidence="9" type="ORF">XELAEV_18025832mg</name>
</gene>
<dbReference type="InterPro" id="IPR051437">
    <property type="entry name" value="TTLL_monoglycylase"/>
</dbReference>
<dbReference type="GO" id="GO:0015630">
    <property type="term" value="C:microtubule cytoskeleton"/>
    <property type="evidence" value="ECO:0007669"/>
    <property type="project" value="TreeGrafter"/>
</dbReference>
<dbReference type="Pfam" id="PF03133">
    <property type="entry name" value="TTL"/>
    <property type="match status" value="1"/>
</dbReference>
<organism evidence="9 10">
    <name type="scientific">Xenopus laevis</name>
    <name type="common">African clawed frog</name>
    <dbReference type="NCBI Taxonomy" id="8355"/>
    <lineage>
        <taxon>Eukaryota</taxon>
        <taxon>Metazoa</taxon>
        <taxon>Chordata</taxon>
        <taxon>Craniata</taxon>
        <taxon>Vertebrata</taxon>
        <taxon>Euteleostomi</taxon>
        <taxon>Amphibia</taxon>
        <taxon>Batrachia</taxon>
        <taxon>Anura</taxon>
        <taxon>Pipoidea</taxon>
        <taxon>Pipidae</taxon>
        <taxon>Xenopodinae</taxon>
        <taxon>Xenopus</taxon>
        <taxon>Xenopus</taxon>
    </lineage>
</organism>
<evidence type="ECO:0000313" key="9">
    <source>
        <dbReference type="EMBL" id="OCT83295.1"/>
    </source>
</evidence>
<dbReference type="EMBL" id="CM004473">
    <property type="protein sequence ID" value="OCT83295.1"/>
    <property type="molecule type" value="Genomic_DNA"/>
</dbReference>
<dbReference type="Proteomes" id="UP000694892">
    <property type="component" value="Chromosome 4S"/>
</dbReference>
<dbReference type="Gene3D" id="3.30.470.20">
    <property type="entry name" value="ATP-grasp fold, B domain"/>
    <property type="match status" value="1"/>
</dbReference>
<evidence type="ECO:0000256" key="6">
    <source>
        <dbReference type="ARBA" id="ARBA00022846"/>
    </source>
</evidence>
<evidence type="ECO:0000256" key="4">
    <source>
        <dbReference type="ARBA" id="ARBA00022741"/>
    </source>
</evidence>
<proteinExistence type="predicted"/>
<dbReference type="AlphaFoldDB" id="A0A974D324"/>
<keyword evidence="7" id="KW-0206">Cytoskeleton</keyword>
<evidence type="ECO:0000313" key="10">
    <source>
        <dbReference type="Proteomes" id="UP000694892"/>
    </source>
</evidence>
<dbReference type="PANTHER" id="PTHR45870:SF2">
    <property type="entry name" value="TUBULIN MONOGLYCYLASE TTLL3"/>
    <property type="match status" value="1"/>
</dbReference>
<dbReference type="PANTHER" id="PTHR45870">
    <property type="entry name" value="TUBULIN MONOGLYCYLASE TTLL3"/>
    <property type="match status" value="1"/>
</dbReference>
<dbReference type="GO" id="GO:0005524">
    <property type="term" value="F:ATP binding"/>
    <property type="evidence" value="ECO:0007669"/>
    <property type="project" value="UniProtKB-KW"/>
</dbReference>
<dbReference type="GO" id="GO:0070736">
    <property type="term" value="F:protein-glycine ligase activity, initiating"/>
    <property type="evidence" value="ECO:0007669"/>
    <property type="project" value="TreeGrafter"/>
</dbReference>
<dbReference type="GO" id="GO:0003341">
    <property type="term" value="P:cilium movement"/>
    <property type="evidence" value="ECO:0007669"/>
    <property type="project" value="TreeGrafter"/>
</dbReference>
<keyword evidence="3" id="KW-0436">Ligase</keyword>
<sequence length="446" mass="52303">MVVNEWRILNDVLPNFVWTMKYIQSELLQEYQMYNHYDNDECFTTKAQCIDGVATESYFPRCYLTEAEEQRNAFIEDFLITAARSIVKSVVNRNGTSSLKITKRSVRDDMCMSGAEGIRHSAVGADIIKSAIKACEIYLANKQSDMELQLSSIRSINWMEFLESYYQIIHEGAYIEKSEKYDERCRCLLHKLEAVMPQLDIEGERNVWIIKPGSSTRGADIICKDRLEEILDFVSDNQCRHWVVQKYIERPLLILGAKFDLRQWFLITNWEPLTIWFYKESYIRFSSQPFTLENLDISIHLCNNAIQRNYKISESRHPDLPIENRWTNRQLQAHLERIGASDAWEKVMVPGMKTAIIQTMMVSQRIVYNRTNSFDLYGADIMFDEKFKPWLIEINYKPDLYPPPSVATQLCNQVQEDTLRVVLDRRDDPNCDIGAYELIYEQVSMI</sequence>
<accession>A0A974D324</accession>
<evidence type="ECO:0000256" key="5">
    <source>
        <dbReference type="ARBA" id="ARBA00022840"/>
    </source>
</evidence>
<keyword evidence="6" id="KW-0969">Cilium</keyword>
<evidence type="ECO:0000256" key="8">
    <source>
        <dbReference type="ARBA" id="ARBA00048944"/>
    </source>
</evidence>
<comment type="subcellular location">
    <subcellularLocation>
        <location evidence="1">Cytoplasm</location>
        <location evidence="1">Cytoskeleton</location>
        <location evidence="1">Flagellum axoneme</location>
    </subcellularLocation>
</comment>
<comment type="catalytic activity">
    <reaction evidence="8">
        <text>L-glutamyl-[protein] + glycine + ATP = glycyl-L-glutamyl-[protein] + ADP + phosphate + H(+)</text>
        <dbReference type="Rhea" id="RHEA:67180"/>
        <dbReference type="Rhea" id="RHEA-COMP:10208"/>
        <dbReference type="Rhea" id="RHEA-COMP:17207"/>
        <dbReference type="ChEBI" id="CHEBI:15378"/>
        <dbReference type="ChEBI" id="CHEBI:29973"/>
        <dbReference type="ChEBI" id="CHEBI:30616"/>
        <dbReference type="ChEBI" id="CHEBI:43474"/>
        <dbReference type="ChEBI" id="CHEBI:57305"/>
        <dbReference type="ChEBI" id="CHEBI:167890"/>
        <dbReference type="ChEBI" id="CHEBI:456216"/>
    </reaction>
    <physiologicalReaction direction="left-to-right" evidence="8">
        <dbReference type="Rhea" id="RHEA:67181"/>
    </physiologicalReaction>
</comment>
<dbReference type="GO" id="GO:0005930">
    <property type="term" value="C:axoneme"/>
    <property type="evidence" value="ECO:0007669"/>
    <property type="project" value="TreeGrafter"/>
</dbReference>
<evidence type="ECO:0000256" key="3">
    <source>
        <dbReference type="ARBA" id="ARBA00022598"/>
    </source>
</evidence>
<dbReference type="InterPro" id="IPR004344">
    <property type="entry name" value="TTL/TTLL_fam"/>
</dbReference>
<dbReference type="OMA" id="HRRIAVH"/>
<dbReference type="GO" id="GO:0060271">
    <property type="term" value="P:cilium assembly"/>
    <property type="evidence" value="ECO:0007669"/>
    <property type="project" value="TreeGrafter"/>
</dbReference>
<protein>
    <submittedName>
        <fullName evidence="9">Uncharacterized protein</fullName>
    </submittedName>
</protein>